<dbReference type="GO" id="GO:0005525">
    <property type="term" value="F:GTP binding"/>
    <property type="evidence" value="ECO:0007669"/>
    <property type="project" value="InterPro"/>
</dbReference>
<dbReference type="GO" id="GO:0005737">
    <property type="term" value="C:cytoplasm"/>
    <property type="evidence" value="ECO:0007669"/>
    <property type="project" value="TreeGrafter"/>
</dbReference>
<dbReference type="Gene3D" id="1.10.287.130">
    <property type="match status" value="1"/>
</dbReference>
<organism evidence="2 3">
    <name type="scientific">Acrasis kona</name>
    <dbReference type="NCBI Taxonomy" id="1008807"/>
    <lineage>
        <taxon>Eukaryota</taxon>
        <taxon>Discoba</taxon>
        <taxon>Heterolobosea</taxon>
        <taxon>Tetramitia</taxon>
        <taxon>Eutetramitia</taxon>
        <taxon>Acrasidae</taxon>
        <taxon>Acrasis</taxon>
    </lineage>
</organism>
<dbReference type="SUPFAM" id="SSF52540">
    <property type="entry name" value="P-loop containing nucleoside triphosphate hydrolases"/>
    <property type="match status" value="1"/>
</dbReference>
<sequence length="179" mass="20130">MVVLLLPPAGGDELQGIKRGIMEVADLIVINKADGSMVQAAKKAQRQVEAALHLSAMRNSSWQPQVMCCTSLTQVPIQLQSASHKRHHDIPRVPQVLSRIEQYVETCTKSGERTTKRSQQNKDWMWKQVNQELVTRLFFDQHVKNVISELQPSVSKGECSPRVAAGTILDTFVKHYQDT</sequence>
<accession>A0AAW2ZPP2</accession>
<evidence type="ECO:0000313" key="3">
    <source>
        <dbReference type="Proteomes" id="UP001431209"/>
    </source>
</evidence>
<dbReference type="PANTHER" id="PTHR23408">
    <property type="entry name" value="METHYLMALONYL-COA MUTASE"/>
    <property type="match status" value="1"/>
</dbReference>
<dbReference type="InterPro" id="IPR027417">
    <property type="entry name" value="P-loop_NTPase"/>
</dbReference>
<comment type="similarity">
    <text evidence="1">Belongs to the SIMIBI class G3E GTPase family. ArgK/MeaB subfamily.</text>
</comment>
<dbReference type="EMBL" id="JAOPGA020001737">
    <property type="protein sequence ID" value="KAL0490943.1"/>
    <property type="molecule type" value="Genomic_DNA"/>
</dbReference>
<dbReference type="Pfam" id="PF03308">
    <property type="entry name" value="MeaB"/>
    <property type="match status" value="1"/>
</dbReference>
<keyword evidence="3" id="KW-1185">Reference proteome</keyword>
<feature type="non-terminal residue" evidence="2">
    <location>
        <position position="179"/>
    </location>
</feature>
<dbReference type="InterPro" id="IPR005129">
    <property type="entry name" value="GTPase_ArgK"/>
</dbReference>
<proteinExistence type="inferred from homology"/>
<dbReference type="GO" id="GO:0003924">
    <property type="term" value="F:GTPase activity"/>
    <property type="evidence" value="ECO:0007669"/>
    <property type="project" value="InterPro"/>
</dbReference>
<evidence type="ECO:0000256" key="1">
    <source>
        <dbReference type="ARBA" id="ARBA00009625"/>
    </source>
</evidence>
<dbReference type="AlphaFoldDB" id="A0AAW2ZPP2"/>
<reference evidence="2 3" key="1">
    <citation type="submission" date="2024-03" db="EMBL/GenBank/DDBJ databases">
        <title>The Acrasis kona genome and developmental transcriptomes reveal deep origins of eukaryotic multicellular pathways.</title>
        <authorList>
            <person name="Sheikh S."/>
            <person name="Fu C.-J."/>
            <person name="Brown M.W."/>
            <person name="Baldauf S.L."/>
        </authorList>
    </citation>
    <scope>NUCLEOTIDE SEQUENCE [LARGE SCALE GENOMIC DNA]</scope>
    <source>
        <strain evidence="2 3">ATCC MYA-3509</strain>
    </source>
</reference>
<name>A0AAW2ZPP2_9EUKA</name>
<dbReference type="PANTHER" id="PTHR23408:SF3">
    <property type="entry name" value="METHYLMALONIC ACIDURIA TYPE A PROTEIN, MITOCHONDRIAL"/>
    <property type="match status" value="1"/>
</dbReference>
<dbReference type="Gene3D" id="3.40.50.300">
    <property type="entry name" value="P-loop containing nucleotide triphosphate hydrolases"/>
    <property type="match status" value="1"/>
</dbReference>
<evidence type="ECO:0000313" key="2">
    <source>
        <dbReference type="EMBL" id="KAL0490943.1"/>
    </source>
</evidence>
<gene>
    <name evidence="2" type="ORF">AKO1_002644</name>
</gene>
<dbReference type="Proteomes" id="UP001431209">
    <property type="component" value="Unassembled WGS sequence"/>
</dbReference>
<protein>
    <submittedName>
        <fullName evidence="2">Methylmalonic aciduria type A</fullName>
    </submittedName>
</protein>
<comment type="caution">
    <text evidence="2">The sequence shown here is derived from an EMBL/GenBank/DDBJ whole genome shotgun (WGS) entry which is preliminary data.</text>
</comment>